<protein>
    <submittedName>
        <fullName evidence="1">Uncharacterized protein</fullName>
    </submittedName>
</protein>
<evidence type="ECO:0000313" key="1">
    <source>
        <dbReference type="EMBL" id="KAK1380496.1"/>
    </source>
</evidence>
<dbReference type="Proteomes" id="UP001237642">
    <property type="component" value="Unassembled WGS sequence"/>
</dbReference>
<reference evidence="1" key="2">
    <citation type="submission" date="2023-05" db="EMBL/GenBank/DDBJ databases">
        <authorList>
            <person name="Schelkunov M.I."/>
        </authorList>
    </citation>
    <scope>NUCLEOTIDE SEQUENCE</scope>
    <source>
        <strain evidence="1">Hsosn_3</strain>
        <tissue evidence="1">Leaf</tissue>
    </source>
</reference>
<keyword evidence="2" id="KW-1185">Reference proteome</keyword>
<sequence>MDIKNKDYRHDIDSKVTRRQHVASHDSTFTLTATLAEALGQQLYLSLTTSLEILTAPSAGISYCHQKRIPMTASLAIRILSARLRLKFERSHDKAHQFQSMTNLHLLNCIKIYQYCIQPPPPFCNSQGPITGIRADRLFYKSEIMTSMQKSSSIKIPAFDKENYNVWKRKSMLFIKAANPLYLGILQNGHFVPRKEIEASTVDGVLIPAYWVNKLPSEFLEP</sequence>
<dbReference type="AlphaFoldDB" id="A0AAD8I7J5"/>
<proteinExistence type="predicted"/>
<organism evidence="1 2">
    <name type="scientific">Heracleum sosnowskyi</name>
    <dbReference type="NCBI Taxonomy" id="360622"/>
    <lineage>
        <taxon>Eukaryota</taxon>
        <taxon>Viridiplantae</taxon>
        <taxon>Streptophyta</taxon>
        <taxon>Embryophyta</taxon>
        <taxon>Tracheophyta</taxon>
        <taxon>Spermatophyta</taxon>
        <taxon>Magnoliopsida</taxon>
        <taxon>eudicotyledons</taxon>
        <taxon>Gunneridae</taxon>
        <taxon>Pentapetalae</taxon>
        <taxon>asterids</taxon>
        <taxon>campanulids</taxon>
        <taxon>Apiales</taxon>
        <taxon>Apiaceae</taxon>
        <taxon>Apioideae</taxon>
        <taxon>apioid superclade</taxon>
        <taxon>Tordylieae</taxon>
        <taxon>Tordyliinae</taxon>
        <taxon>Heracleum</taxon>
    </lineage>
</organism>
<dbReference type="EMBL" id="JAUIZM010000006">
    <property type="protein sequence ID" value="KAK1380496.1"/>
    <property type="molecule type" value="Genomic_DNA"/>
</dbReference>
<name>A0AAD8I7J5_9APIA</name>
<gene>
    <name evidence="1" type="ORF">POM88_027240</name>
</gene>
<reference evidence="1" key="1">
    <citation type="submission" date="2023-02" db="EMBL/GenBank/DDBJ databases">
        <title>Genome of toxic invasive species Heracleum sosnowskyi carries increased number of genes despite the absence of recent whole-genome duplications.</title>
        <authorList>
            <person name="Schelkunov M."/>
            <person name="Shtratnikova V."/>
            <person name="Makarenko M."/>
            <person name="Klepikova A."/>
            <person name="Omelchenko D."/>
            <person name="Novikova G."/>
            <person name="Obukhova E."/>
            <person name="Bogdanov V."/>
            <person name="Penin A."/>
            <person name="Logacheva M."/>
        </authorList>
    </citation>
    <scope>NUCLEOTIDE SEQUENCE</scope>
    <source>
        <strain evidence="1">Hsosn_3</strain>
        <tissue evidence="1">Leaf</tissue>
    </source>
</reference>
<accession>A0AAD8I7J5</accession>
<evidence type="ECO:0000313" key="2">
    <source>
        <dbReference type="Proteomes" id="UP001237642"/>
    </source>
</evidence>
<comment type="caution">
    <text evidence="1">The sequence shown here is derived from an EMBL/GenBank/DDBJ whole genome shotgun (WGS) entry which is preliminary data.</text>
</comment>